<feature type="transmembrane region" description="Helical" evidence="1">
    <location>
        <begin position="43"/>
        <end position="67"/>
    </location>
</feature>
<keyword evidence="1" id="KW-0812">Transmembrane</keyword>
<dbReference type="Proteomes" id="UP000316621">
    <property type="component" value="Chromosome 6"/>
</dbReference>
<evidence type="ECO:0000256" key="1">
    <source>
        <dbReference type="SAM" id="Phobius"/>
    </source>
</evidence>
<protein>
    <submittedName>
        <fullName evidence="2">Uncharacterized protein</fullName>
    </submittedName>
</protein>
<keyword evidence="1" id="KW-1133">Transmembrane helix</keyword>
<keyword evidence="3" id="KW-1185">Reference proteome</keyword>
<keyword evidence="1" id="KW-0472">Membrane</keyword>
<accession>A0A4Y7JXI9</accession>
<gene>
    <name evidence="2" type="ORF">C5167_009468</name>
</gene>
<evidence type="ECO:0000313" key="3">
    <source>
        <dbReference type="Proteomes" id="UP000316621"/>
    </source>
</evidence>
<dbReference type="AlphaFoldDB" id="A0A4Y7JXI9"/>
<organism evidence="2 3">
    <name type="scientific">Papaver somniferum</name>
    <name type="common">Opium poppy</name>
    <dbReference type="NCBI Taxonomy" id="3469"/>
    <lineage>
        <taxon>Eukaryota</taxon>
        <taxon>Viridiplantae</taxon>
        <taxon>Streptophyta</taxon>
        <taxon>Embryophyta</taxon>
        <taxon>Tracheophyta</taxon>
        <taxon>Spermatophyta</taxon>
        <taxon>Magnoliopsida</taxon>
        <taxon>Ranunculales</taxon>
        <taxon>Papaveraceae</taxon>
        <taxon>Papaveroideae</taxon>
        <taxon>Papaver</taxon>
    </lineage>
</organism>
<sequence length="127" mass="14266">MDAFISNDFVESGGEKAPTIKDVAHQQKLDGEWKFLYGIRLPINFSLLVSFFFLGLTGVFGNQLLFLMGLGYTNPTYVVVVQPAIPVFTCNVDYKFLLPEKFHIKSKFGTKKMSAAVQEELELPPLI</sequence>
<dbReference type="EMBL" id="CM010720">
    <property type="protein sequence ID" value="RZC65783.1"/>
    <property type="molecule type" value="Genomic_DNA"/>
</dbReference>
<name>A0A4Y7JXI9_PAPSO</name>
<evidence type="ECO:0000313" key="2">
    <source>
        <dbReference type="EMBL" id="RZC65783.1"/>
    </source>
</evidence>
<reference evidence="2 3" key="1">
    <citation type="journal article" date="2018" name="Science">
        <title>The opium poppy genome and morphinan production.</title>
        <authorList>
            <person name="Guo L."/>
            <person name="Winzer T."/>
            <person name="Yang X."/>
            <person name="Li Y."/>
            <person name="Ning Z."/>
            <person name="He Z."/>
            <person name="Teodor R."/>
            <person name="Lu Y."/>
            <person name="Bowser T.A."/>
            <person name="Graham I.A."/>
            <person name="Ye K."/>
        </authorList>
    </citation>
    <scope>NUCLEOTIDE SEQUENCE [LARGE SCALE GENOMIC DNA]</scope>
    <source>
        <strain evidence="3">cv. HN1</strain>
        <tissue evidence="2">Leaves</tissue>
    </source>
</reference>
<dbReference type="Gramene" id="RZC65783">
    <property type="protein sequence ID" value="RZC65783"/>
    <property type="gene ID" value="C5167_009468"/>
</dbReference>
<proteinExistence type="predicted"/>